<accession>A0A5A7P9H1</accession>
<sequence length="137" mass="14957">METKNCCTGCAGIDDNYSCLNHGQKATVYPLANVKPETNVKNKGKAKIVTGFTATVKKEEPVKEPVCGADVEKQGTCCLDLVTGLIQLSKSMPEDRVDFGAELTSDHFLMFLLLPPLVAVELPEPVFWNTREITHSS</sequence>
<gene>
    <name evidence="1" type="ORF">STAS_05103</name>
</gene>
<dbReference type="Proteomes" id="UP000325081">
    <property type="component" value="Unassembled WGS sequence"/>
</dbReference>
<dbReference type="AlphaFoldDB" id="A0A5A7P9H1"/>
<name>A0A5A7P9H1_STRAF</name>
<comment type="caution">
    <text evidence="1">The sequence shown here is derived from an EMBL/GenBank/DDBJ whole genome shotgun (WGS) entry which is preliminary data.</text>
</comment>
<protein>
    <submittedName>
        <fullName evidence="1">3-ketoacyl-CoA synthase 6</fullName>
    </submittedName>
</protein>
<evidence type="ECO:0000313" key="1">
    <source>
        <dbReference type="EMBL" id="GER29267.1"/>
    </source>
</evidence>
<dbReference type="EMBL" id="BKCP01003447">
    <property type="protein sequence ID" value="GER29267.1"/>
    <property type="molecule type" value="Genomic_DNA"/>
</dbReference>
<organism evidence="1 2">
    <name type="scientific">Striga asiatica</name>
    <name type="common">Asiatic witchweed</name>
    <name type="synonym">Buchnera asiatica</name>
    <dbReference type="NCBI Taxonomy" id="4170"/>
    <lineage>
        <taxon>Eukaryota</taxon>
        <taxon>Viridiplantae</taxon>
        <taxon>Streptophyta</taxon>
        <taxon>Embryophyta</taxon>
        <taxon>Tracheophyta</taxon>
        <taxon>Spermatophyta</taxon>
        <taxon>Magnoliopsida</taxon>
        <taxon>eudicotyledons</taxon>
        <taxon>Gunneridae</taxon>
        <taxon>Pentapetalae</taxon>
        <taxon>asterids</taxon>
        <taxon>lamiids</taxon>
        <taxon>Lamiales</taxon>
        <taxon>Orobanchaceae</taxon>
        <taxon>Buchnereae</taxon>
        <taxon>Striga</taxon>
    </lineage>
</organism>
<reference evidence="2" key="1">
    <citation type="journal article" date="2019" name="Curr. Biol.">
        <title>Genome Sequence of Striga asiatica Provides Insight into the Evolution of Plant Parasitism.</title>
        <authorList>
            <person name="Yoshida S."/>
            <person name="Kim S."/>
            <person name="Wafula E.K."/>
            <person name="Tanskanen J."/>
            <person name="Kim Y.M."/>
            <person name="Honaas L."/>
            <person name="Yang Z."/>
            <person name="Spallek T."/>
            <person name="Conn C.E."/>
            <person name="Ichihashi Y."/>
            <person name="Cheong K."/>
            <person name="Cui S."/>
            <person name="Der J.P."/>
            <person name="Gundlach H."/>
            <person name="Jiao Y."/>
            <person name="Hori C."/>
            <person name="Ishida J.K."/>
            <person name="Kasahara H."/>
            <person name="Kiba T."/>
            <person name="Kim M.S."/>
            <person name="Koo N."/>
            <person name="Laohavisit A."/>
            <person name="Lee Y.H."/>
            <person name="Lumba S."/>
            <person name="McCourt P."/>
            <person name="Mortimer J.C."/>
            <person name="Mutuku J.M."/>
            <person name="Nomura T."/>
            <person name="Sasaki-Sekimoto Y."/>
            <person name="Seto Y."/>
            <person name="Wang Y."/>
            <person name="Wakatake T."/>
            <person name="Sakakibara H."/>
            <person name="Demura T."/>
            <person name="Yamaguchi S."/>
            <person name="Yoneyama K."/>
            <person name="Manabe R.I."/>
            <person name="Nelson D.C."/>
            <person name="Schulman A.H."/>
            <person name="Timko M.P."/>
            <person name="dePamphilis C.W."/>
            <person name="Choi D."/>
            <person name="Shirasu K."/>
        </authorList>
    </citation>
    <scope>NUCLEOTIDE SEQUENCE [LARGE SCALE GENOMIC DNA]</scope>
    <source>
        <strain evidence="2">cv. UVA1</strain>
    </source>
</reference>
<keyword evidence="2" id="KW-1185">Reference proteome</keyword>
<evidence type="ECO:0000313" key="2">
    <source>
        <dbReference type="Proteomes" id="UP000325081"/>
    </source>
</evidence>
<proteinExistence type="predicted"/>